<feature type="domain" description="Microcystin LR degradation protein MlrC C-terminal" evidence="1">
    <location>
        <begin position="344"/>
        <end position="507"/>
    </location>
</feature>
<dbReference type="AlphaFoldDB" id="A0A2S9J9Q0"/>
<proteinExistence type="predicted"/>
<organism evidence="3 4">
    <name type="scientific">Phyllobacterium myrsinacearum</name>
    <dbReference type="NCBI Taxonomy" id="28101"/>
    <lineage>
        <taxon>Bacteria</taxon>
        <taxon>Pseudomonadati</taxon>
        <taxon>Pseudomonadota</taxon>
        <taxon>Alphaproteobacteria</taxon>
        <taxon>Hyphomicrobiales</taxon>
        <taxon>Phyllobacteriaceae</taxon>
        <taxon>Phyllobacterium</taxon>
    </lineage>
</organism>
<name>A0A2S9J9Q0_9HYPH</name>
<sequence>MTSRPIWWCRIANGSMPMRQECWSGGMPGFAEGCGTTRDIATMNDKSPRIMVGRFWHESNGFNPHFTQGSDFQLAEGETLIAQARSSSTTLAGIIAALQRHAVQILPSLSAIAAPGGLVDHDFFEQIKARFVADIQRLKPDAIALELHGAMGTTQLADAEGDLLAALRQAAGKHTTIAIGLDLHAHVTQQMLAAVDLCIACKENPHSDVVECGSKVAVCLLAVLRGELRPVTAMAKVPMVLPGAAETAAGPLLEIHDEARRLAKADPAIWDISLFNVFRYADDHGIGQAALVLTNNNPASAERAAAPLAAAFWHKRMRFQDELVAIGDALTMAAARPDARPLVLADMGDRVLAGAPGDSTAILAAALHAPCRLRGAIPITDPEAVAQAFAAGRDSELSLHLGGKITPGFRPLSVRARVIHLSDGNFVLAGPFQGGEPSAMGPTATLLVDGRLSLVVTSKPAFSHDPAVFTSQGVVIGAQDFVVVKSGYHFKLNFAALAKPVLVRTPGLGYYTRGSLVYRQAIFWPEHDVPPPVVTPQIFTRNAPLATPMDVPS</sequence>
<gene>
    <name evidence="3" type="ORF">C5750_25810</name>
</gene>
<reference evidence="3 4" key="1">
    <citation type="submission" date="2018-02" db="EMBL/GenBank/DDBJ databases">
        <title>The draft genome of Phyllobacterium myrsinacearum DSM5892.</title>
        <authorList>
            <person name="Li L."/>
            <person name="Liu L."/>
            <person name="Zhang X."/>
            <person name="Wang T."/>
        </authorList>
    </citation>
    <scope>NUCLEOTIDE SEQUENCE [LARGE SCALE GENOMIC DNA]</scope>
    <source>
        <strain evidence="3 4">DSM 5892</strain>
    </source>
</reference>
<dbReference type="InterPro" id="IPR015995">
    <property type="entry name" value="MlrC_N"/>
</dbReference>
<evidence type="ECO:0000259" key="1">
    <source>
        <dbReference type="Pfam" id="PF07171"/>
    </source>
</evidence>
<dbReference type="Pfam" id="PF07364">
    <property type="entry name" value="DUF1485"/>
    <property type="match status" value="1"/>
</dbReference>
<dbReference type="Proteomes" id="UP000238563">
    <property type="component" value="Unassembled WGS sequence"/>
</dbReference>
<dbReference type="EMBL" id="PVBT01000012">
    <property type="protein sequence ID" value="PRD49500.1"/>
    <property type="molecule type" value="Genomic_DNA"/>
</dbReference>
<dbReference type="InterPro" id="IPR010799">
    <property type="entry name" value="MlrC_C"/>
</dbReference>
<keyword evidence="4" id="KW-1185">Reference proteome</keyword>
<dbReference type="Pfam" id="PF07171">
    <property type="entry name" value="MlrC_C"/>
    <property type="match status" value="1"/>
</dbReference>
<dbReference type="OrthoDB" id="9782658at2"/>
<evidence type="ECO:0008006" key="5">
    <source>
        <dbReference type="Google" id="ProtNLM"/>
    </source>
</evidence>
<comment type="caution">
    <text evidence="3">The sequence shown here is derived from an EMBL/GenBank/DDBJ whole genome shotgun (WGS) entry which is preliminary data.</text>
</comment>
<accession>A0A2S9J9Q0</accession>
<feature type="domain" description="Microcystin LR degradation protein MlrC N-terminal" evidence="2">
    <location>
        <begin position="49"/>
        <end position="333"/>
    </location>
</feature>
<evidence type="ECO:0000313" key="3">
    <source>
        <dbReference type="EMBL" id="PRD49500.1"/>
    </source>
</evidence>
<evidence type="ECO:0000259" key="2">
    <source>
        <dbReference type="Pfam" id="PF07364"/>
    </source>
</evidence>
<protein>
    <recommendedName>
        <fullName evidence="5">Microcystinase C</fullName>
    </recommendedName>
</protein>
<evidence type="ECO:0000313" key="4">
    <source>
        <dbReference type="Proteomes" id="UP000238563"/>
    </source>
</evidence>